<evidence type="ECO:0000313" key="1">
    <source>
        <dbReference type="EMBL" id="QSG13651.1"/>
    </source>
</evidence>
<dbReference type="AlphaFoldDB" id="A0A897NN21"/>
<sequence>MIEHCDTLTRALSVEGFDNQSHLPKRWDTLLFQSIIFYREMGCDYTSHGRETAV</sequence>
<keyword evidence="2" id="KW-1185">Reference proteome</keyword>
<proteinExistence type="predicted"/>
<accession>A0A897NN21</accession>
<dbReference type="Proteomes" id="UP000663292">
    <property type="component" value="Chromosome"/>
</dbReference>
<evidence type="ECO:0000313" key="2">
    <source>
        <dbReference type="Proteomes" id="UP000663292"/>
    </source>
</evidence>
<reference evidence="1 2" key="1">
    <citation type="submission" date="2020-11" db="EMBL/GenBank/DDBJ databases">
        <title>Carbohydrate-dependent, anaerobic sulfur respiration: A novel catabolism in halophilic archaea.</title>
        <authorList>
            <person name="Sorokin D.Y."/>
            <person name="Messina E."/>
            <person name="Smedile F."/>
            <person name="La Cono V."/>
            <person name="Hallsworth J.E."/>
            <person name="Yakimov M.M."/>
        </authorList>
    </citation>
    <scope>NUCLEOTIDE SEQUENCE [LARGE SCALE GENOMIC DNA]</scope>
    <source>
        <strain evidence="1 2">HSR-Est</strain>
    </source>
</reference>
<organism evidence="1 2">
    <name type="scientific">Halapricum desulfuricans</name>
    <dbReference type="NCBI Taxonomy" id="2841257"/>
    <lineage>
        <taxon>Archaea</taxon>
        <taxon>Methanobacteriati</taxon>
        <taxon>Methanobacteriota</taxon>
        <taxon>Stenosarchaea group</taxon>
        <taxon>Halobacteria</taxon>
        <taxon>Halobacteriales</taxon>
        <taxon>Haloarculaceae</taxon>
        <taxon>Halapricum</taxon>
    </lineage>
</organism>
<name>A0A897NN21_9EURY</name>
<dbReference type="EMBL" id="CP064791">
    <property type="protein sequence ID" value="QSG13651.1"/>
    <property type="molecule type" value="Genomic_DNA"/>
</dbReference>
<protein>
    <submittedName>
        <fullName evidence="1">Uncharacterized protein</fullName>
    </submittedName>
</protein>
<gene>
    <name evidence="1" type="ORF">HSEST_0093</name>
</gene>